<keyword evidence="1" id="KW-0812">Transmembrane</keyword>
<evidence type="ECO:0000313" key="2">
    <source>
        <dbReference type="EMBL" id="NBI08124.1"/>
    </source>
</evidence>
<proteinExistence type="predicted"/>
<gene>
    <name evidence="2" type="ORF">D3Z33_14795</name>
</gene>
<name>A0A845R1I2_9CLOT</name>
<dbReference type="OrthoDB" id="1846546at2"/>
<feature type="transmembrane region" description="Helical" evidence="1">
    <location>
        <begin position="121"/>
        <end position="140"/>
    </location>
</feature>
<keyword evidence="1" id="KW-1133">Transmembrane helix</keyword>
<evidence type="ECO:0000256" key="1">
    <source>
        <dbReference type="SAM" id="Phobius"/>
    </source>
</evidence>
<reference evidence="2 3" key="1">
    <citation type="submission" date="2018-08" db="EMBL/GenBank/DDBJ databases">
        <title>Murine metabolic-syndrome-specific gut microbial biobank.</title>
        <authorList>
            <person name="Liu C."/>
        </authorList>
    </citation>
    <scope>NUCLEOTIDE SEQUENCE [LARGE SCALE GENOMIC DNA]</scope>
    <source>
        <strain evidence="2 3">583</strain>
    </source>
</reference>
<organism evidence="2 3">
    <name type="scientific">Senegalia massiliensis</name>
    <dbReference type="NCBI Taxonomy" id="1720316"/>
    <lineage>
        <taxon>Bacteria</taxon>
        <taxon>Bacillati</taxon>
        <taxon>Bacillota</taxon>
        <taxon>Clostridia</taxon>
        <taxon>Eubacteriales</taxon>
        <taxon>Clostridiaceae</taxon>
        <taxon>Senegalia</taxon>
    </lineage>
</organism>
<feature type="transmembrane region" description="Helical" evidence="1">
    <location>
        <begin position="146"/>
        <end position="162"/>
    </location>
</feature>
<evidence type="ECO:0000313" key="3">
    <source>
        <dbReference type="Proteomes" id="UP000467132"/>
    </source>
</evidence>
<dbReference type="InterPro" id="IPR025918">
    <property type="entry name" value="YIEGIA"/>
</dbReference>
<dbReference type="EMBL" id="QXXA01000020">
    <property type="protein sequence ID" value="NBI08124.1"/>
    <property type="molecule type" value="Genomic_DNA"/>
</dbReference>
<comment type="caution">
    <text evidence="2">The sequence shown here is derived from an EMBL/GenBank/DDBJ whole genome shotgun (WGS) entry which is preliminary data.</text>
</comment>
<dbReference type="Proteomes" id="UP000467132">
    <property type="component" value="Unassembled WGS sequence"/>
</dbReference>
<dbReference type="RefSeq" id="WP_160198590.1">
    <property type="nucleotide sequence ID" value="NZ_QXXA01000020.1"/>
</dbReference>
<dbReference type="Pfam" id="PF14045">
    <property type="entry name" value="YIEGIA"/>
    <property type="match status" value="1"/>
</dbReference>
<accession>A0A845R1I2</accession>
<sequence>MEKQILQSFVLLHIVLGVIVGFISRWWMLRGDIRQYPTLPNGYLINLTTGFIAASIGAVAYPALLAKNYVAVTFLTVAIQQFRDIRKMEKETLESLETENYAPRGKSYIDGIAKTFEARNYIVMISSFVTTISAFIVRSFIKNNFLIIPISLLIGFIVLFFLKNYTKGHTLRDILTITEAPLEFKDGSNLYVGNMYVMNVGLSATQTRILKNGIGIIMKPIGENEKVMLNHSGQRKAIVHECSRLLGVERYIETRRNFDNGNLALVIVPMIKDITRLKEIIYDIPILEMTKKTNDKKKRDD</sequence>
<keyword evidence="3" id="KW-1185">Reference proteome</keyword>
<feature type="transmembrane region" description="Helical" evidence="1">
    <location>
        <begin position="43"/>
        <end position="64"/>
    </location>
</feature>
<dbReference type="AlphaFoldDB" id="A0A845R1I2"/>
<keyword evidence="1" id="KW-0472">Membrane</keyword>
<feature type="transmembrane region" description="Helical" evidence="1">
    <location>
        <begin position="9"/>
        <end position="28"/>
    </location>
</feature>
<protein>
    <submittedName>
        <fullName evidence="2">YIEGIA protein</fullName>
    </submittedName>
</protein>